<protein>
    <submittedName>
        <fullName evidence="2">Uncharacterized protein</fullName>
    </submittedName>
</protein>
<organism evidence="2 3">
    <name type="scientific">Ensete ventricosum</name>
    <name type="common">Abyssinian banana</name>
    <name type="synonym">Musa ensete</name>
    <dbReference type="NCBI Taxonomy" id="4639"/>
    <lineage>
        <taxon>Eukaryota</taxon>
        <taxon>Viridiplantae</taxon>
        <taxon>Streptophyta</taxon>
        <taxon>Embryophyta</taxon>
        <taxon>Tracheophyta</taxon>
        <taxon>Spermatophyta</taxon>
        <taxon>Magnoliopsida</taxon>
        <taxon>Liliopsida</taxon>
        <taxon>Zingiberales</taxon>
        <taxon>Musaceae</taxon>
        <taxon>Ensete</taxon>
    </lineage>
</organism>
<gene>
    <name evidence="2" type="ORF">B296_00005528</name>
</gene>
<accession>A0A427APT2</accession>
<sequence length="100" mass="11447">MEDEGMARAFPAEKQEAMGAPEEATPFTPHAWPRPLPMAFTPQTPARPWFASGIRDMRSDVDFSCPFFLWLEIAHNHASLLHFHHHPRCCLVEPLHWSAT</sequence>
<evidence type="ECO:0000256" key="1">
    <source>
        <dbReference type="SAM" id="MobiDB-lite"/>
    </source>
</evidence>
<proteinExistence type="predicted"/>
<dbReference type="EMBL" id="AMZH03001731">
    <property type="protein sequence ID" value="RRT78228.1"/>
    <property type="molecule type" value="Genomic_DNA"/>
</dbReference>
<evidence type="ECO:0000313" key="3">
    <source>
        <dbReference type="Proteomes" id="UP000287651"/>
    </source>
</evidence>
<comment type="caution">
    <text evidence="2">The sequence shown here is derived from an EMBL/GenBank/DDBJ whole genome shotgun (WGS) entry which is preliminary data.</text>
</comment>
<feature type="region of interest" description="Disordered" evidence="1">
    <location>
        <begin position="1"/>
        <end position="33"/>
    </location>
</feature>
<evidence type="ECO:0000313" key="2">
    <source>
        <dbReference type="EMBL" id="RRT78228.1"/>
    </source>
</evidence>
<dbReference type="AlphaFoldDB" id="A0A427APT2"/>
<dbReference type="Proteomes" id="UP000287651">
    <property type="component" value="Unassembled WGS sequence"/>
</dbReference>
<name>A0A427APT2_ENSVE</name>
<reference evidence="2 3" key="1">
    <citation type="journal article" date="2014" name="Agronomy (Basel)">
        <title>A Draft Genome Sequence for Ensete ventricosum, the Drought-Tolerant Tree Against Hunger.</title>
        <authorList>
            <person name="Harrison J."/>
            <person name="Moore K.A."/>
            <person name="Paszkiewicz K."/>
            <person name="Jones T."/>
            <person name="Grant M."/>
            <person name="Ambacheew D."/>
            <person name="Muzemil S."/>
            <person name="Studholme D.J."/>
        </authorList>
    </citation>
    <scope>NUCLEOTIDE SEQUENCE [LARGE SCALE GENOMIC DNA]</scope>
</reference>